<dbReference type="Gene3D" id="1.10.287.450">
    <property type="entry name" value="Helix hairpin bin"/>
    <property type="match status" value="1"/>
</dbReference>
<dbReference type="InterPro" id="IPR015381">
    <property type="entry name" value="XLF-like_N"/>
</dbReference>
<accession>A0AA38MSL5</accession>
<dbReference type="EMBL" id="JALNTZ010000001">
    <property type="protein sequence ID" value="KAJ3666219.1"/>
    <property type="molecule type" value="Genomic_DNA"/>
</dbReference>
<gene>
    <name evidence="9" type="ORF">Zmor_001672</name>
</gene>
<dbReference type="InterPro" id="IPR052287">
    <property type="entry name" value="NHEJ_factor"/>
</dbReference>
<sequence>MWKTFQHEDKLYMLKIIYEEDLELYLTDLQNLWIQKLSKEAVLLKFQECNPLFDIKIDEAVAEVVELINQIAEAGNLILSTNGDELQLSAESEKSEVKIKFQFDFIKSTQDMFLKEVTVPLIQTVKHLEACQSILCNLVKKKDRELEEYKLEKGLISRDDLITERFDDAMLNNIDDKSMMNVFGQSKPFWDSFTRQYGTIETKIEDIKMDPWNHMKRKRKVYSAKTAIKKGKGINYDKEKSE</sequence>
<evidence type="ECO:0000256" key="6">
    <source>
        <dbReference type="ARBA" id="ARBA00025747"/>
    </source>
</evidence>
<dbReference type="InterPro" id="IPR038051">
    <property type="entry name" value="XRCC4-like_N_sf"/>
</dbReference>
<evidence type="ECO:0000256" key="7">
    <source>
        <dbReference type="ARBA" id="ARBA00044529"/>
    </source>
</evidence>
<proteinExistence type="inferred from homology"/>
<dbReference type="GO" id="GO:0032807">
    <property type="term" value="C:DNA ligase IV complex"/>
    <property type="evidence" value="ECO:0007669"/>
    <property type="project" value="TreeGrafter"/>
</dbReference>
<name>A0AA38MSL5_9CUCU</name>
<keyword evidence="5" id="KW-0539">Nucleus</keyword>
<dbReference type="CDD" id="cd22285">
    <property type="entry name" value="HD_XLF_N"/>
    <property type="match status" value="1"/>
</dbReference>
<dbReference type="PANTHER" id="PTHR32235">
    <property type="entry name" value="NON-HOMOLOGOUS END-JOINING FACTOR 1"/>
    <property type="match status" value="1"/>
</dbReference>
<dbReference type="PANTHER" id="PTHR32235:SF1">
    <property type="entry name" value="NON-HOMOLOGOUS END-JOINING FACTOR 1"/>
    <property type="match status" value="1"/>
</dbReference>
<evidence type="ECO:0000256" key="1">
    <source>
        <dbReference type="ARBA" id="ARBA00004123"/>
    </source>
</evidence>
<protein>
    <recommendedName>
        <fullName evidence="7">Non-homologous end-joining factor 1</fullName>
    </recommendedName>
</protein>
<evidence type="ECO:0000256" key="4">
    <source>
        <dbReference type="ARBA" id="ARBA00023204"/>
    </source>
</evidence>
<keyword evidence="2" id="KW-0227">DNA damage</keyword>
<keyword evidence="3" id="KW-0238">DNA-binding</keyword>
<evidence type="ECO:0000256" key="3">
    <source>
        <dbReference type="ARBA" id="ARBA00023125"/>
    </source>
</evidence>
<evidence type="ECO:0000313" key="9">
    <source>
        <dbReference type="EMBL" id="KAJ3666219.1"/>
    </source>
</evidence>
<dbReference type="AlphaFoldDB" id="A0AA38MSL5"/>
<keyword evidence="4" id="KW-0234">DNA repair</keyword>
<comment type="caution">
    <text evidence="9">The sequence shown here is derived from an EMBL/GenBank/DDBJ whole genome shotgun (WGS) entry which is preliminary data.</text>
</comment>
<dbReference type="Gene3D" id="2.170.210.10">
    <property type="entry name" value="DNA double-strand break repair and VJ recombination XRCC4, N-terminal"/>
    <property type="match status" value="1"/>
</dbReference>
<dbReference type="Pfam" id="PF09302">
    <property type="entry name" value="XLF"/>
    <property type="match status" value="1"/>
</dbReference>
<evidence type="ECO:0000313" key="10">
    <source>
        <dbReference type="Proteomes" id="UP001168821"/>
    </source>
</evidence>
<keyword evidence="10" id="KW-1185">Reference proteome</keyword>
<reference evidence="9" key="1">
    <citation type="journal article" date="2023" name="G3 (Bethesda)">
        <title>Whole genome assemblies of Zophobas morio and Tenebrio molitor.</title>
        <authorList>
            <person name="Kaur S."/>
            <person name="Stinson S.A."/>
            <person name="diCenzo G.C."/>
        </authorList>
    </citation>
    <scope>NUCLEOTIDE SEQUENCE</scope>
    <source>
        <strain evidence="9">QUZm001</strain>
    </source>
</reference>
<dbReference type="GO" id="GO:0006303">
    <property type="term" value="P:double-strand break repair via nonhomologous end joining"/>
    <property type="evidence" value="ECO:0007669"/>
    <property type="project" value="TreeGrafter"/>
</dbReference>
<organism evidence="9 10">
    <name type="scientific">Zophobas morio</name>
    <dbReference type="NCBI Taxonomy" id="2755281"/>
    <lineage>
        <taxon>Eukaryota</taxon>
        <taxon>Metazoa</taxon>
        <taxon>Ecdysozoa</taxon>
        <taxon>Arthropoda</taxon>
        <taxon>Hexapoda</taxon>
        <taxon>Insecta</taxon>
        <taxon>Pterygota</taxon>
        <taxon>Neoptera</taxon>
        <taxon>Endopterygota</taxon>
        <taxon>Coleoptera</taxon>
        <taxon>Polyphaga</taxon>
        <taxon>Cucujiformia</taxon>
        <taxon>Tenebrionidae</taxon>
        <taxon>Zophobas</taxon>
    </lineage>
</organism>
<evidence type="ECO:0000256" key="2">
    <source>
        <dbReference type="ARBA" id="ARBA00022763"/>
    </source>
</evidence>
<evidence type="ECO:0000259" key="8">
    <source>
        <dbReference type="Pfam" id="PF09302"/>
    </source>
</evidence>
<dbReference type="GO" id="GO:0045027">
    <property type="term" value="F:DNA end binding"/>
    <property type="evidence" value="ECO:0007669"/>
    <property type="project" value="TreeGrafter"/>
</dbReference>
<feature type="domain" description="XLF-like N-terminal" evidence="8">
    <location>
        <begin position="1"/>
        <end position="105"/>
    </location>
</feature>
<evidence type="ECO:0000256" key="5">
    <source>
        <dbReference type="ARBA" id="ARBA00023242"/>
    </source>
</evidence>
<dbReference type="Proteomes" id="UP001168821">
    <property type="component" value="Unassembled WGS sequence"/>
</dbReference>
<comment type="subcellular location">
    <subcellularLocation>
        <location evidence="1">Nucleus</location>
    </subcellularLocation>
</comment>
<comment type="similarity">
    <text evidence="6">Belongs to the XRCC4-XLF family. XLF subfamily.</text>
</comment>